<evidence type="ECO:0000256" key="3">
    <source>
        <dbReference type="ARBA" id="ARBA00023163"/>
    </source>
</evidence>
<evidence type="ECO:0000259" key="4">
    <source>
        <dbReference type="PROSITE" id="PS01124"/>
    </source>
</evidence>
<dbReference type="PROSITE" id="PS00041">
    <property type="entry name" value="HTH_ARAC_FAMILY_1"/>
    <property type="match status" value="1"/>
</dbReference>
<dbReference type="PANTHER" id="PTHR46796">
    <property type="entry name" value="HTH-TYPE TRANSCRIPTIONAL ACTIVATOR RHAS-RELATED"/>
    <property type="match status" value="1"/>
</dbReference>
<evidence type="ECO:0000313" key="6">
    <source>
        <dbReference type="Proteomes" id="UP000598996"/>
    </source>
</evidence>
<dbReference type="Proteomes" id="UP000598996">
    <property type="component" value="Unassembled WGS sequence"/>
</dbReference>
<sequence length="266" mass="29270">MRLVRLPRVPAILNPGRGRRKFDFSAPTAAPQLSPYVEHYWIVNWDLRGQEPYEQRVLPYPAVNVTFKPGRCRIAGVVTGPFHEVLEGAGRVFGVRFRPGGFHPFLGAPVSTITGRYVPVGTVFGDDLAERILTANDQDAVREMDVFLSERAPEQPAPAAELAAAVVARAADDTGITRVDDLAREFSVGVRQLQRLFAEYIGVSPKWVIRRARLHEASDRIQAGTPVDLGVLAAELGYSDQAHLTRDFTSMVGVPPASYRKAQDPS</sequence>
<dbReference type="PROSITE" id="PS01124">
    <property type="entry name" value="HTH_ARAC_FAMILY_2"/>
    <property type="match status" value="1"/>
</dbReference>
<keyword evidence="1" id="KW-0805">Transcription regulation</keyword>
<keyword evidence="2" id="KW-0238">DNA-binding</keyword>
<comment type="caution">
    <text evidence="5">The sequence shown here is derived from an EMBL/GenBank/DDBJ whole genome shotgun (WGS) entry which is preliminary data.</text>
</comment>
<dbReference type="PANTHER" id="PTHR46796:SF15">
    <property type="entry name" value="BLL1074 PROTEIN"/>
    <property type="match status" value="1"/>
</dbReference>
<dbReference type="InterPro" id="IPR018062">
    <property type="entry name" value="HTH_AraC-typ_CS"/>
</dbReference>
<dbReference type="InterPro" id="IPR018060">
    <property type="entry name" value="HTH_AraC"/>
</dbReference>
<dbReference type="SMART" id="SM00342">
    <property type="entry name" value="HTH_ARAC"/>
    <property type="match status" value="1"/>
</dbReference>
<keyword evidence="3" id="KW-0804">Transcription</keyword>
<dbReference type="Pfam" id="PF20240">
    <property type="entry name" value="DUF6597"/>
    <property type="match status" value="1"/>
</dbReference>
<feature type="domain" description="HTH araC/xylS-type" evidence="4">
    <location>
        <begin position="161"/>
        <end position="262"/>
    </location>
</feature>
<proteinExistence type="predicted"/>
<dbReference type="InterPro" id="IPR046532">
    <property type="entry name" value="DUF6597"/>
</dbReference>
<dbReference type="SUPFAM" id="SSF46689">
    <property type="entry name" value="Homeodomain-like"/>
    <property type="match status" value="1"/>
</dbReference>
<dbReference type="InterPro" id="IPR050204">
    <property type="entry name" value="AraC_XylS_family_regulators"/>
</dbReference>
<dbReference type="EMBL" id="JAENHO010000011">
    <property type="protein sequence ID" value="MBL7259641.1"/>
    <property type="molecule type" value="Genomic_DNA"/>
</dbReference>
<keyword evidence="6" id="KW-1185">Reference proteome</keyword>
<evidence type="ECO:0000256" key="1">
    <source>
        <dbReference type="ARBA" id="ARBA00023015"/>
    </source>
</evidence>
<dbReference type="Pfam" id="PF12833">
    <property type="entry name" value="HTH_18"/>
    <property type="match status" value="1"/>
</dbReference>
<gene>
    <name evidence="5" type="ORF">JKJ07_35525</name>
</gene>
<protein>
    <submittedName>
        <fullName evidence="5">AraC family transcriptional regulator</fullName>
    </submittedName>
</protein>
<dbReference type="InterPro" id="IPR009057">
    <property type="entry name" value="Homeodomain-like_sf"/>
</dbReference>
<organism evidence="5 6">
    <name type="scientific">Paractinoplanes lichenicola</name>
    <dbReference type="NCBI Taxonomy" id="2802976"/>
    <lineage>
        <taxon>Bacteria</taxon>
        <taxon>Bacillati</taxon>
        <taxon>Actinomycetota</taxon>
        <taxon>Actinomycetes</taxon>
        <taxon>Micromonosporales</taxon>
        <taxon>Micromonosporaceae</taxon>
        <taxon>Paractinoplanes</taxon>
    </lineage>
</organism>
<evidence type="ECO:0000256" key="2">
    <source>
        <dbReference type="ARBA" id="ARBA00023125"/>
    </source>
</evidence>
<accession>A0ABS1VYS1</accession>
<dbReference type="Gene3D" id="1.10.10.60">
    <property type="entry name" value="Homeodomain-like"/>
    <property type="match status" value="1"/>
</dbReference>
<evidence type="ECO:0000313" key="5">
    <source>
        <dbReference type="EMBL" id="MBL7259641.1"/>
    </source>
</evidence>
<reference evidence="5 6" key="1">
    <citation type="submission" date="2021-01" db="EMBL/GenBank/DDBJ databases">
        <title>Actinoplanes sp. nov. LDG1-01 isolated from lichen.</title>
        <authorList>
            <person name="Saeng-In P."/>
            <person name="Phongsopitanun W."/>
            <person name="Kanchanasin P."/>
            <person name="Yuki M."/>
            <person name="Kudo T."/>
            <person name="Ohkuma M."/>
            <person name="Tanasupawat S."/>
        </authorList>
    </citation>
    <scope>NUCLEOTIDE SEQUENCE [LARGE SCALE GENOMIC DNA]</scope>
    <source>
        <strain evidence="5 6">LDG1-01</strain>
    </source>
</reference>
<name>A0ABS1VYS1_9ACTN</name>